<dbReference type="InterPro" id="IPR058535">
    <property type="entry name" value="MafB19-deam"/>
</dbReference>
<proteinExistence type="inferred from homology"/>
<keyword evidence="6 8" id="KW-0862">Zinc</keyword>
<keyword evidence="4 8" id="KW-0479">Metal-binding</keyword>
<dbReference type="PROSITE" id="PS51747">
    <property type="entry name" value="CYT_DCMP_DEAMINASES_2"/>
    <property type="match status" value="1"/>
</dbReference>
<dbReference type="InterPro" id="IPR016193">
    <property type="entry name" value="Cytidine_deaminase-like"/>
</dbReference>
<dbReference type="EMBL" id="JBFSHR010000039">
    <property type="protein sequence ID" value="MEX6430172.1"/>
    <property type="molecule type" value="Genomic_DNA"/>
</dbReference>
<dbReference type="NCBIfam" id="NF008113">
    <property type="entry name" value="PRK10860.1"/>
    <property type="match status" value="1"/>
</dbReference>
<evidence type="ECO:0000256" key="1">
    <source>
        <dbReference type="ARBA" id="ARBA00010669"/>
    </source>
</evidence>
<comment type="function">
    <text evidence="8">Catalyzes the deamination of adenosine to inosine at the wobble position 34 of tRNA(Arg2).</text>
</comment>
<dbReference type="CDD" id="cd01285">
    <property type="entry name" value="nucleoside_deaminase"/>
    <property type="match status" value="1"/>
</dbReference>
<dbReference type="InterPro" id="IPR002125">
    <property type="entry name" value="CMP_dCMP_dom"/>
</dbReference>
<evidence type="ECO:0000256" key="8">
    <source>
        <dbReference type="HAMAP-Rule" id="MF_00972"/>
    </source>
</evidence>
<dbReference type="HAMAP" id="MF_00972">
    <property type="entry name" value="tRNA_aden_deaminase"/>
    <property type="match status" value="1"/>
</dbReference>
<name>A0ABV3Y3P7_9ACTN</name>
<evidence type="ECO:0000256" key="6">
    <source>
        <dbReference type="ARBA" id="ARBA00022833"/>
    </source>
</evidence>
<evidence type="ECO:0000256" key="5">
    <source>
        <dbReference type="ARBA" id="ARBA00022801"/>
    </source>
</evidence>
<feature type="binding site" evidence="8">
    <location>
        <position position="52"/>
    </location>
    <ligand>
        <name>Zn(2+)</name>
        <dbReference type="ChEBI" id="CHEBI:29105"/>
        <note>catalytic</note>
    </ligand>
</feature>
<evidence type="ECO:0000256" key="3">
    <source>
        <dbReference type="ARBA" id="ARBA00022694"/>
    </source>
</evidence>
<feature type="domain" description="CMP/dCMP-type deaminase" evidence="9">
    <location>
        <begin position="1"/>
        <end position="128"/>
    </location>
</feature>
<dbReference type="Pfam" id="PF14437">
    <property type="entry name" value="MafB19-deam"/>
    <property type="match status" value="1"/>
</dbReference>
<dbReference type="PANTHER" id="PTHR11079:SF202">
    <property type="entry name" value="TRNA-SPECIFIC ADENOSINE DEAMINASE"/>
    <property type="match status" value="1"/>
</dbReference>
<comment type="cofactor">
    <cofactor evidence="8">
        <name>Zn(2+)</name>
        <dbReference type="ChEBI" id="CHEBI:29105"/>
    </cofactor>
    <text evidence="8">Binds 1 zinc ion per subunit.</text>
</comment>
<evidence type="ECO:0000256" key="4">
    <source>
        <dbReference type="ARBA" id="ARBA00022723"/>
    </source>
</evidence>
<dbReference type="SUPFAM" id="SSF53927">
    <property type="entry name" value="Cytidine deaminase-like"/>
    <property type="match status" value="1"/>
</dbReference>
<dbReference type="PROSITE" id="PS00903">
    <property type="entry name" value="CYT_DCMP_DEAMINASES_1"/>
    <property type="match status" value="1"/>
</dbReference>
<evidence type="ECO:0000256" key="2">
    <source>
        <dbReference type="ARBA" id="ARBA00011738"/>
    </source>
</evidence>
<comment type="subunit">
    <text evidence="2 8">Homodimer.</text>
</comment>
<comment type="similarity">
    <text evidence="1">Belongs to the cytidine and deoxycytidylate deaminase family. ADAT2 subfamily.</text>
</comment>
<feature type="binding site" evidence="8">
    <location>
        <position position="85"/>
    </location>
    <ligand>
        <name>Zn(2+)</name>
        <dbReference type="ChEBI" id="CHEBI:29105"/>
        <note>catalytic</note>
    </ligand>
</feature>
<accession>A0ABV3Y3P7</accession>
<evidence type="ECO:0000313" key="11">
    <source>
        <dbReference type="Proteomes" id="UP001560267"/>
    </source>
</evidence>
<feature type="binding site" evidence="8">
    <location>
        <position position="82"/>
    </location>
    <ligand>
        <name>Zn(2+)</name>
        <dbReference type="ChEBI" id="CHEBI:29105"/>
        <note>catalytic</note>
    </ligand>
</feature>
<comment type="caution">
    <text evidence="10">The sequence shown here is derived from an EMBL/GenBank/DDBJ whole genome shotgun (WGS) entry which is preliminary data.</text>
</comment>
<protein>
    <recommendedName>
        <fullName evidence="8">tRNA-specific adenosine deaminase</fullName>
        <ecNumber evidence="8">3.5.4.33</ecNumber>
    </recommendedName>
</protein>
<dbReference type="InterPro" id="IPR028883">
    <property type="entry name" value="tRNA_aden_deaminase"/>
</dbReference>
<reference evidence="10 11" key="1">
    <citation type="submission" date="2024-07" db="EMBL/GenBank/DDBJ databases">
        <title>Draft Genome Sequence of Ferrimicrobium acidiphilum Strain YE2023, Isolated from a Pulp of Bioleach Reactor.</title>
        <authorList>
            <person name="Elkina Y.A."/>
            <person name="Bulaeva A.G."/>
            <person name="Beletsky A.V."/>
            <person name="Mardanov A.V."/>
        </authorList>
    </citation>
    <scope>NUCLEOTIDE SEQUENCE [LARGE SCALE GENOMIC DNA]</scope>
    <source>
        <strain evidence="10 11">YE2023</strain>
    </source>
</reference>
<evidence type="ECO:0000256" key="7">
    <source>
        <dbReference type="ARBA" id="ARBA00048045"/>
    </source>
</evidence>
<evidence type="ECO:0000313" key="10">
    <source>
        <dbReference type="EMBL" id="MEX6430172.1"/>
    </source>
</evidence>
<comment type="catalytic activity">
    <reaction evidence="7 8">
        <text>adenosine(34) in tRNA + H2O + H(+) = inosine(34) in tRNA + NH4(+)</text>
        <dbReference type="Rhea" id="RHEA:43168"/>
        <dbReference type="Rhea" id="RHEA-COMP:10373"/>
        <dbReference type="Rhea" id="RHEA-COMP:10374"/>
        <dbReference type="ChEBI" id="CHEBI:15377"/>
        <dbReference type="ChEBI" id="CHEBI:15378"/>
        <dbReference type="ChEBI" id="CHEBI:28938"/>
        <dbReference type="ChEBI" id="CHEBI:74411"/>
        <dbReference type="ChEBI" id="CHEBI:82852"/>
        <dbReference type="EC" id="3.5.4.33"/>
    </reaction>
</comment>
<keyword evidence="11" id="KW-1185">Reference proteome</keyword>
<dbReference type="Proteomes" id="UP001560267">
    <property type="component" value="Unassembled WGS sequence"/>
</dbReference>
<dbReference type="GO" id="GO:0052717">
    <property type="term" value="F:tRNA-specific adenosine-34 deaminase activity"/>
    <property type="evidence" value="ECO:0007669"/>
    <property type="project" value="UniProtKB-EC"/>
</dbReference>
<feature type="active site" description="Proton donor" evidence="8">
    <location>
        <position position="54"/>
    </location>
</feature>
<gene>
    <name evidence="8 10" type="primary">tadA</name>
    <name evidence="10" type="ORF">AB6A68_10055</name>
</gene>
<organism evidence="10 11">
    <name type="scientific">Ferrimicrobium acidiphilum</name>
    <dbReference type="NCBI Taxonomy" id="121039"/>
    <lineage>
        <taxon>Bacteria</taxon>
        <taxon>Bacillati</taxon>
        <taxon>Actinomycetota</taxon>
        <taxon>Acidimicrobiia</taxon>
        <taxon>Acidimicrobiales</taxon>
        <taxon>Acidimicrobiaceae</taxon>
        <taxon>Ferrimicrobium</taxon>
    </lineage>
</organism>
<keyword evidence="5 8" id="KW-0378">Hydrolase</keyword>
<sequence length="150" mass="16359">MTDETSMRVALDLAIRANTLGEVPVGAIVVIDEEVVAQAHNQTIAERSALAHAELIVLHQAIRQIGDRYLPTAELFVTLEPCAMCAGAIVLTRIRRLVFAARDPKAGVCGSLYNLCADPRLNHEVEVVPDILASESSTLLQSFFQRRRPG</sequence>
<dbReference type="InterPro" id="IPR016192">
    <property type="entry name" value="APOBEC/CMP_deaminase_Zn-bd"/>
</dbReference>
<evidence type="ECO:0000259" key="9">
    <source>
        <dbReference type="PROSITE" id="PS51747"/>
    </source>
</evidence>
<dbReference type="PANTHER" id="PTHR11079">
    <property type="entry name" value="CYTOSINE DEAMINASE FAMILY MEMBER"/>
    <property type="match status" value="1"/>
</dbReference>
<dbReference type="EC" id="3.5.4.33" evidence="8"/>
<keyword evidence="3 8" id="KW-0819">tRNA processing</keyword>
<dbReference type="Gene3D" id="3.40.140.10">
    <property type="entry name" value="Cytidine Deaminase, domain 2"/>
    <property type="match status" value="1"/>
</dbReference>
<dbReference type="RefSeq" id="WP_298382029.1">
    <property type="nucleotide sequence ID" value="NZ_JBFSHR010000039.1"/>
</dbReference>